<evidence type="ECO:0000313" key="5">
    <source>
        <dbReference type="EMBL" id="AEG48142.1"/>
    </source>
</evidence>
<dbReference type="STRING" id="690566.Sphch_0445"/>
<dbReference type="PANTHER" id="PTHR43004">
    <property type="entry name" value="TRK SYSTEM POTASSIUM UPTAKE PROTEIN"/>
    <property type="match status" value="1"/>
</dbReference>
<evidence type="ECO:0000256" key="1">
    <source>
        <dbReference type="ARBA" id="ARBA00001974"/>
    </source>
</evidence>
<dbReference type="InterPro" id="IPR036188">
    <property type="entry name" value="FAD/NAD-bd_sf"/>
</dbReference>
<dbReference type="Pfam" id="PF01494">
    <property type="entry name" value="FAD_binding_3"/>
    <property type="match status" value="1"/>
</dbReference>
<dbReference type="Gene3D" id="3.30.70.2450">
    <property type="match status" value="1"/>
</dbReference>
<dbReference type="Gene3D" id="3.40.30.120">
    <property type="match status" value="1"/>
</dbReference>
<dbReference type="RefSeq" id="WP_013846408.1">
    <property type="nucleotide sequence ID" value="NC_015593.1"/>
</dbReference>
<dbReference type="SUPFAM" id="SSF51905">
    <property type="entry name" value="FAD/NAD(P)-binding domain"/>
    <property type="match status" value="1"/>
</dbReference>
<keyword evidence="5" id="KW-0503">Monooxygenase</keyword>
<keyword evidence="6" id="KW-1185">Reference proteome</keyword>
<dbReference type="Proteomes" id="UP000007150">
    <property type="component" value="Chromosome 1"/>
</dbReference>
<dbReference type="EMBL" id="CP002798">
    <property type="protein sequence ID" value="AEG48142.1"/>
    <property type="molecule type" value="Genomic_DNA"/>
</dbReference>
<comment type="cofactor">
    <cofactor evidence="1">
        <name>FAD</name>
        <dbReference type="ChEBI" id="CHEBI:57692"/>
    </cofactor>
</comment>
<dbReference type="InterPro" id="IPR002938">
    <property type="entry name" value="FAD-bd"/>
</dbReference>
<evidence type="ECO:0000259" key="4">
    <source>
        <dbReference type="Pfam" id="PF01494"/>
    </source>
</evidence>
<dbReference type="NCBIfam" id="NF006002">
    <property type="entry name" value="PRK08132.1"/>
    <property type="match status" value="1"/>
</dbReference>
<dbReference type="PRINTS" id="PR00420">
    <property type="entry name" value="RNGMNOXGNASE"/>
</dbReference>
<name>F6EWX9_SPHCR</name>
<feature type="domain" description="FAD-binding" evidence="4">
    <location>
        <begin position="29"/>
        <end position="364"/>
    </location>
</feature>
<evidence type="ECO:0000256" key="2">
    <source>
        <dbReference type="ARBA" id="ARBA00022630"/>
    </source>
</evidence>
<dbReference type="HOGENOM" id="CLU_009665_20_2_5"/>
<dbReference type="Pfam" id="PF21274">
    <property type="entry name" value="Rng_hyd_C"/>
    <property type="match status" value="1"/>
</dbReference>
<keyword evidence="2" id="KW-0285">Flavoprotein</keyword>
<gene>
    <name evidence="5" type="ORF">Sphch_0445</name>
</gene>
<organism evidence="5 6">
    <name type="scientific">Sphingobium chlorophenolicum L-1</name>
    <dbReference type="NCBI Taxonomy" id="690566"/>
    <lineage>
        <taxon>Bacteria</taxon>
        <taxon>Pseudomonadati</taxon>
        <taxon>Pseudomonadota</taxon>
        <taxon>Alphaproteobacteria</taxon>
        <taxon>Sphingomonadales</taxon>
        <taxon>Sphingomonadaceae</taxon>
        <taxon>Sphingobium</taxon>
    </lineage>
</organism>
<reference evidence="5 6" key="1">
    <citation type="submission" date="2011-05" db="EMBL/GenBank/DDBJ databases">
        <title>Complete sequence of chromosome 1 of Sphingobium chlorophenolicum L-1.</title>
        <authorList>
            <consortium name="US DOE Joint Genome Institute"/>
            <person name="Lucas S."/>
            <person name="Han J."/>
            <person name="Lapidus A."/>
            <person name="Cheng J.-F."/>
            <person name="Goodwin L."/>
            <person name="Pitluck S."/>
            <person name="Peters L."/>
            <person name="Daligault H."/>
            <person name="Han C."/>
            <person name="Tapia R."/>
            <person name="Land M."/>
            <person name="Hauser L."/>
            <person name="Kyrpides N."/>
            <person name="Ivanova N."/>
            <person name="Pagani I."/>
            <person name="Turner P."/>
            <person name="Copley S."/>
            <person name="Woyke T."/>
        </authorList>
    </citation>
    <scope>NUCLEOTIDE SEQUENCE [LARGE SCALE GENOMIC DNA]</scope>
    <source>
        <strain evidence="5 6">L-1</strain>
    </source>
</reference>
<proteinExistence type="predicted"/>
<evidence type="ECO:0000313" key="6">
    <source>
        <dbReference type="Proteomes" id="UP000007150"/>
    </source>
</evidence>
<evidence type="ECO:0000256" key="3">
    <source>
        <dbReference type="ARBA" id="ARBA00022827"/>
    </source>
</evidence>
<sequence>MTATNRANGVPVWRAVGTTPLASVSDASSDVVIVGAGPVGLTVALDLGRRGHRVTVLNRLDCVAAGSKAICFAKRTLDIWDRLGVGERMVEKGVVWNVGKVFWGEAADPIYSFDMLPVKHQKMPGFINLQQYHAEEILHEALAQLPNVEIRWGHEVVGVQPREDGVTLDVVVEEESYSIDGPWVIACDGSRSPVRQMLGLDFEGRVFEDNFLIADIKVNEDRPAERWFWFDPPFNPGQSALLHKQPDDVWRLDFQLGWNIDREACILPENVAPYVRGMLGDDIEFEQIWYSVYTFQCRRMAHFVHGRVVFAGDSAHLVSPFGARGCNGGVADADNLGWKLDLVLRGAAPVSLIESYDYEAIVTADENILNSTRSTDFMTPKSLASRAMRDAVLELAQGHAFARPFVNSGRLSTAVSYPASALSTADEPDAVWAGIRPGNVALDAPTGNGWLLEHLTGGRFVLLTCQASVDAPPGVVHLALEHIGDPEGLATGRYDLQRGSAYLIRPDQYVAARWRQPTAQGVAAALNRAKGNN</sequence>
<dbReference type="GO" id="GO:0071949">
    <property type="term" value="F:FAD binding"/>
    <property type="evidence" value="ECO:0007669"/>
    <property type="project" value="InterPro"/>
</dbReference>
<dbReference type="InterPro" id="IPR050641">
    <property type="entry name" value="RIFMO-like"/>
</dbReference>
<keyword evidence="3" id="KW-0274">FAD</keyword>
<protein>
    <submittedName>
        <fullName evidence="5">Monooxygenase FAD-binding protein</fullName>
    </submittedName>
</protein>
<accession>F6EWX9</accession>
<dbReference type="Gene3D" id="3.50.50.60">
    <property type="entry name" value="FAD/NAD(P)-binding domain"/>
    <property type="match status" value="1"/>
</dbReference>
<dbReference type="KEGG" id="sch:Sphch_0445"/>
<keyword evidence="5" id="KW-0560">Oxidoreductase</keyword>
<dbReference type="GO" id="GO:0016709">
    <property type="term" value="F:oxidoreductase activity, acting on paired donors, with incorporation or reduction of molecular oxygen, NAD(P)H as one donor, and incorporation of one atom of oxygen"/>
    <property type="evidence" value="ECO:0007669"/>
    <property type="project" value="UniProtKB-ARBA"/>
</dbReference>
<dbReference type="AlphaFoldDB" id="F6EWX9"/>
<dbReference type="PANTHER" id="PTHR43004:SF19">
    <property type="entry name" value="BINDING MONOOXYGENASE, PUTATIVE (JCVI)-RELATED"/>
    <property type="match status" value="1"/>
</dbReference>